<evidence type="ECO:0000313" key="1">
    <source>
        <dbReference type="EMBL" id="MCX2977378.1"/>
    </source>
</evidence>
<accession>A0ABT3T528</accession>
<keyword evidence="2" id="KW-1185">Reference proteome</keyword>
<evidence type="ECO:0000313" key="2">
    <source>
        <dbReference type="Proteomes" id="UP001143304"/>
    </source>
</evidence>
<dbReference type="SUPFAM" id="SSF89550">
    <property type="entry name" value="PHP domain-like"/>
    <property type="match status" value="1"/>
</dbReference>
<dbReference type="RefSeq" id="WP_279249101.1">
    <property type="nucleotide sequence ID" value="NZ_SHNO01000001.1"/>
</dbReference>
<dbReference type="Gene3D" id="3.20.20.140">
    <property type="entry name" value="Metal-dependent hydrolases"/>
    <property type="match status" value="1"/>
</dbReference>
<name>A0ABT3T528_9GAMM</name>
<comment type="caution">
    <text evidence="1">The sequence shown here is derived from an EMBL/GenBank/DDBJ whole genome shotgun (WGS) entry which is preliminary data.</text>
</comment>
<dbReference type="EMBL" id="SHNO01000001">
    <property type="protein sequence ID" value="MCX2977378.1"/>
    <property type="molecule type" value="Genomic_DNA"/>
</dbReference>
<dbReference type="PROSITE" id="PS51257">
    <property type="entry name" value="PROKAR_LIPOPROTEIN"/>
    <property type="match status" value="1"/>
</dbReference>
<proteinExistence type="predicted"/>
<gene>
    <name evidence="1" type="ORF">EYC82_08430</name>
</gene>
<dbReference type="Proteomes" id="UP001143304">
    <property type="component" value="Unassembled WGS sequence"/>
</dbReference>
<dbReference type="Pfam" id="PF12228">
    <property type="entry name" value="DUF3604"/>
    <property type="match status" value="1"/>
</dbReference>
<sequence length="680" mass="75281">MFFRIATVLAITLTAGCSGDPSESAKREEARDYYRTNNMILPGSDEIITFASLPEPSASRPAPNPERNAYFGDLHVHTTLSFDASAFGTTASPADAYRYAQGEAIRHPGGFDVQLAQPLDFYAVTDHAVMLGLINEAEDTSTTVSQYAFAKPYHNINESVDGGILDLAKRSKVFSNFISDVVASLLDGTINDAVVNNALKSGWMQTIDAANTAYKPGTFTTFAGYEFTSSTDEREALHRNVIFRGTERLPARPFSRFNSMNPEGLWDWMDRLREQEVESLAIPHNSNGSNGAMFAFTDWDGNPIDQEYAEQRLRNEPLVEITQVKGTSDTHPALSKNDEWANFEIFPMRTSTRIPSNPRGSYVRNAWQRGLAMRESDDANPYQFGVVGASDTHTGAASLEEDDYFGKIGAFDSTAEKRGSVPASFLYGTLVKLAAPEMVEEVDGEDYLDFSGYKYWSASGIAGVWAEENTREAIYDALRRKETFATSGTRIKIRFFAGYGLADARLDSPDLASAAYRDGITMGGTLQASDDQQPTFLTWAVADPNTARLQRVQVIKGWLEDGEHREQVYDVACSDGLSVNPQTHRCPDNGARVNLDDCSITADVGSSELKALWQDPDFTPGQDAFYYARVLENPVCRWSTWDAIRAGEKPRSDLQATLQERAWSSPIWYSASSEKNHFVD</sequence>
<reference evidence="1" key="1">
    <citation type="submission" date="2019-02" db="EMBL/GenBank/DDBJ databases">
        <authorList>
            <person name="Li S.-H."/>
        </authorList>
    </citation>
    <scope>NUCLEOTIDE SEQUENCE</scope>
    <source>
        <strain evidence="1">IMCC11814</strain>
    </source>
</reference>
<organism evidence="1 2">
    <name type="scientific">Candidatus Marimicrobium litorale</name>
    <dbReference type="NCBI Taxonomy" id="2518991"/>
    <lineage>
        <taxon>Bacteria</taxon>
        <taxon>Pseudomonadati</taxon>
        <taxon>Pseudomonadota</taxon>
        <taxon>Gammaproteobacteria</taxon>
        <taxon>Cellvibrionales</taxon>
        <taxon>Halieaceae</taxon>
        <taxon>Marimicrobium</taxon>
    </lineage>
</organism>
<dbReference type="InterPro" id="IPR022028">
    <property type="entry name" value="DUF3604"/>
</dbReference>
<dbReference type="InterPro" id="IPR016195">
    <property type="entry name" value="Pol/histidinol_Pase-like"/>
</dbReference>
<protein>
    <submittedName>
        <fullName evidence="1">DUF3604 domain-containing protein</fullName>
    </submittedName>
</protein>